<feature type="transmembrane region" description="Helical" evidence="1">
    <location>
        <begin position="269"/>
        <end position="288"/>
    </location>
</feature>
<feature type="transmembrane region" description="Helical" evidence="1">
    <location>
        <begin position="382"/>
        <end position="402"/>
    </location>
</feature>
<feature type="transmembrane region" description="Helical" evidence="1">
    <location>
        <begin position="210"/>
        <end position="230"/>
    </location>
</feature>
<evidence type="ECO:0000313" key="2">
    <source>
        <dbReference type="EMBL" id="GHF87973.1"/>
    </source>
</evidence>
<feature type="transmembrane region" description="Helical" evidence="1">
    <location>
        <begin position="171"/>
        <end position="190"/>
    </location>
</feature>
<reference evidence="2" key="2">
    <citation type="submission" date="2020-09" db="EMBL/GenBank/DDBJ databases">
        <authorList>
            <person name="Sun Q."/>
            <person name="Zhou Y."/>
        </authorList>
    </citation>
    <scope>NUCLEOTIDE SEQUENCE</scope>
    <source>
        <strain evidence="2">CGMCC 4.7679</strain>
    </source>
</reference>
<keyword evidence="1" id="KW-1133">Transmembrane helix</keyword>
<proteinExistence type="predicted"/>
<feature type="transmembrane region" description="Helical" evidence="1">
    <location>
        <begin position="90"/>
        <end position="113"/>
    </location>
</feature>
<keyword evidence="3" id="KW-1185">Reference proteome</keyword>
<dbReference type="RefSeq" id="WP_145939354.1">
    <property type="nucleotide sequence ID" value="NZ_BNAV01000022.1"/>
</dbReference>
<sequence>MTRTRWTVAARFSRTDPHPADALDGQSTKTLLPALVLGALATLLLALGSVLPVVDGAVRGYPSAPLLIVLAVAPLALAGAFLLSGRVAAAAGVFAGVAALVPGRAVLDLQFIADPSAASRPELYRPEVFALPGAGVGLWLLLAGHVATVAAGIVAVRALGPRPDSGSTERGLLPVGLVAAGVAAIGVMMAPFSGNDAFLPVGSAFERPTLVLTGCLLLAFALPAAAGLAISSGSAALSMGGLLGLGLAAATVALPELVSGAVVTGLGVSAGPVVVLVGALGLVVVAFLPSEGQPVAVSDDEAGEAKLPGSPRLQRVAGVLGVLTMLAAIAGTFTDQVIVTGELGGPQSPSRWLLLVAGLLVGVLGVAMFVPRLAPVLRPVLSVAWVGVPLAATAVLTTAITASELGAGLSPGPGVLWTSVAAATAVAVAVVSVIAGMVERDDSDESLDVLLGPNMITPLVAGGILAVGGFGTPSIVAPDYVEPALWSNFGTPSWGLLLALLTVLGACFLAPRSRPARATALLAGATCVAALRVLALPLTGDQIPGAHAGVGWWIALGCVVALAIATVLAPRGTTHTRKTPSGSIR</sequence>
<dbReference type="AlphaFoldDB" id="A0A8H9J5D2"/>
<keyword evidence="1" id="KW-0472">Membrane</keyword>
<feature type="transmembrane region" description="Helical" evidence="1">
    <location>
        <begin position="63"/>
        <end position="83"/>
    </location>
</feature>
<dbReference type="EMBL" id="BNAV01000022">
    <property type="protein sequence ID" value="GHF87973.1"/>
    <property type="molecule type" value="Genomic_DNA"/>
</dbReference>
<feature type="transmembrane region" description="Helical" evidence="1">
    <location>
        <begin position="351"/>
        <end position="370"/>
    </location>
</feature>
<feature type="transmembrane region" description="Helical" evidence="1">
    <location>
        <begin position="491"/>
        <end position="511"/>
    </location>
</feature>
<feature type="transmembrane region" description="Helical" evidence="1">
    <location>
        <begin position="133"/>
        <end position="159"/>
    </location>
</feature>
<feature type="transmembrane region" description="Helical" evidence="1">
    <location>
        <begin position="414"/>
        <end position="438"/>
    </location>
</feature>
<evidence type="ECO:0000256" key="1">
    <source>
        <dbReference type="SAM" id="Phobius"/>
    </source>
</evidence>
<keyword evidence="1" id="KW-0812">Transmembrane</keyword>
<comment type="caution">
    <text evidence="2">The sequence shown here is derived from an EMBL/GenBank/DDBJ whole genome shotgun (WGS) entry which is preliminary data.</text>
</comment>
<feature type="transmembrane region" description="Helical" evidence="1">
    <location>
        <begin position="518"/>
        <end position="538"/>
    </location>
</feature>
<name>A0A8H9J5D2_9PSEU</name>
<accession>A0A8H9J5D2</accession>
<evidence type="ECO:0000313" key="3">
    <source>
        <dbReference type="Proteomes" id="UP000658656"/>
    </source>
</evidence>
<feature type="transmembrane region" description="Helical" evidence="1">
    <location>
        <begin position="242"/>
        <end position="263"/>
    </location>
</feature>
<dbReference type="OrthoDB" id="3638762at2"/>
<feature type="transmembrane region" description="Helical" evidence="1">
    <location>
        <begin position="316"/>
        <end position="339"/>
    </location>
</feature>
<feature type="transmembrane region" description="Helical" evidence="1">
    <location>
        <begin position="550"/>
        <end position="569"/>
    </location>
</feature>
<reference evidence="2" key="1">
    <citation type="journal article" date="2014" name="Int. J. Syst. Evol. Microbiol.">
        <title>Complete genome sequence of Corynebacterium casei LMG S-19264T (=DSM 44701T), isolated from a smear-ripened cheese.</title>
        <authorList>
            <consortium name="US DOE Joint Genome Institute (JGI-PGF)"/>
            <person name="Walter F."/>
            <person name="Albersmeier A."/>
            <person name="Kalinowski J."/>
            <person name="Ruckert C."/>
        </authorList>
    </citation>
    <scope>NUCLEOTIDE SEQUENCE</scope>
    <source>
        <strain evidence="2">CGMCC 4.7679</strain>
    </source>
</reference>
<dbReference type="Proteomes" id="UP000658656">
    <property type="component" value="Unassembled WGS sequence"/>
</dbReference>
<feature type="transmembrane region" description="Helical" evidence="1">
    <location>
        <begin position="450"/>
        <end position="471"/>
    </location>
</feature>
<feature type="transmembrane region" description="Helical" evidence="1">
    <location>
        <begin position="31"/>
        <end position="51"/>
    </location>
</feature>
<gene>
    <name evidence="2" type="ORF">GCM10017566_72150</name>
</gene>
<organism evidence="2 3">
    <name type="scientific">Amycolatopsis bartoniae</name>
    <dbReference type="NCBI Taxonomy" id="941986"/>
    <lineage>
        <taxon>Bacteria</taxon>
        <taxon>Bacillati</taxon>
        <taxon>Actinomycetota</taxon>
        <taxon>Actinomycetes</taxon>
        <taxon>Pseudonocardiales</taxon>
        <taxon>Pseudonocardiaceae</taxon>
        <taxon>Amycolatopsis</taxon>
    </lineage>
</organism>
<protein>
    <submittedName>
        <fullName evidence="2">Uncharacterized protein</fullName>
    </submittedName>
</protein>